<gene>
    <name evidence="5" type="primary">Adcy2</name>
    <name evidence="5" type="ORF">GZH46_02049</name>
</gene>
<feature type="transmembrane region" description="Helical" evidence="4">
    <location>
        <begin position="203"/>
        <end position="221"/>
    </location>
</feature>
<feature type="non-terminal residue" evidence="5">
    <location>
        <position position="389"/>
    </location>
</feature>
<organism evidence="5 6">
    <name type="scientific">Fragariocoptes setiger</name>
    <dbReference type="NCBI Taxonomy" id="1670756"/>
    <lineage>
        <taxon>Eukaryota</taxon>
        <taxon>Metazoa</taxon>
        <taxon>Ecdysozoa</taxon>
        <taxon>Arthropoda</taxon>
        <taxon>Chelicerata</taxon>
        <taxon>Arachnida</taxon>
        <taxon>Acari</taxon>
        <taxon>Acariformes</taxon>
        <taxon>Trombidiformes</taxon>
        <taxon>Prostigmata</taxon>
        <taxon>Eupodina</taxon>
        <taxon>Eriophyoidea</taxon>
        <taxon>Phytoptidae</taxon>
        <taxon>Fragariocoptes</taxon>
    </lineage>
</organism>
<evidence type="ECO:0000256" key="2">
    <source>
        <dbReference type="ARBA" id="ARBA00023239"/>
    </source>
</evidence>
<evidence type="ECO:0000313" key="5">
    <source>
        <dbReference type="EMBL" id="KAG9509434.1"/>
    </source>
</evidence>
<keyword evidence="1" id="KW-0547">Nucleotide-binding</keyword>
<evidence type="ECO:0000256" key="3">
    <source>
        <dbReference type="SAM" id="MobiDB-lite"/>
    </source>
</evidence>
<feature type="transmembrane region" description="Helical" evidence="4">
    <location>
        <begin position="159"/>
        <end position="178"/>
    </location>
</feature>
<dbReference type="PANTHER" id="PTHR45627">
    <property type="entry name" value="ADENYLATE CYCLASE TYPE 1"/>
    <property type="match status" value="1"/>
</dbReference>
<proteinExistence type="predicted"/>
<evidence type="ECO:0000256" key="4">
    <source>
        <dbReference type="SAM" id="Phobius"/>
    </source>
</evidence>
<evidence type="ECO:0000256" key="1">
    <source>
        <dbReference type="ARBA" id="ARBA00022741"/>
    </source>
</evidence>
<dbReference type="Proteomes" id="UP000825002">
    <property type="component" value="Unassembled WGS sequence"/>
</dbReference>
<accession>A0ABQ7S7N1</accession>
<feature type="region of interest" description="Disordered" evidence="3">
    <location>
        <begin position="35"/>
        <end position="81"/>
    </location>
</feature>
<dbReference type="InterPro" id="IPR029787">
    <property type="entry name" value="Nucleotide_cyclase"/>
</dbReference>
<feature type="transmembrane region" description="Helical" evidence="4">
    <location>
        <begin position="97"/>
        <end position="118"/>
    </location>
</feature>
<evidence type="ECO:0000313" key="6">
    <source>
        <dbReference type="Proteomes" id="UP000825002"/>
    </source>
</evidence>
<sequence length="389" mass="43960">MFFMDCMSARAGRDTKINDEPAAINDTTNAAATVANTKASSSSSGVKLGRRQREQQPIAAGDAGGRRSDASAGGRVNQASGKTSANKSYISQFDPLFHLYLICVGLITMSILAIKCLIPGMPIYMHTIMGFAFIISAIIASMIYIYFKQMKISSHLRVLLWFIISGSLTMLQLLDLIVPDDQFDKHGELIDEQQRLESMNCAFAWYYTFTIIMAMTATSIFIRINVWLKLLVHVATIVIYVWINNRQQSATSSTTSTLLDLIKEFIESPATNWSFLDHKQKFTHLYYIILIAVVLHLIDRQVEYILSLNIQWNKQLESDRCESQTVGQINRILLENILPPHVLSRYLYNTSVSYDQLYHESHNSCAVMFASIPNYETLISSPWTTSSHH</sequence>
<reference evidence="5 6" key="1">
    <citation type="submission" date="2020-10" db="EMBL/GenBank/DDBJ databases">
        <authorList>
            <person name="Klimov P.B."/>
            <person name="Dyachkov S.M."/>
            <person name="Chetverikov P.E."/>
        </authorList>
    </citation>
    <scope>NUCLEOTIDE SEQUENCE [LARGE SCALE GENOMIC DNA]</scope>
    <source>
        <strain evidence="5">BMOC 18-1129-001#AD2665</strain>
        <tissue evidence="5">Entire mites</tissue>
    </source>
</reference>
<comment type="caution">
    <text evidence="5">The sequence shown here is derived from an EMBL/GenBank/DDBJ whole genome shotgun (WGS) entry which is preliminary data.</text>
</comment>
<keyword evidence="4" id="KW-0812">Transmembrane</keyword>
<keyword evidence="4" id="KW-0472">Membrane</keyword>
<dbReference type="PANTHER" id="PTHR45627:SF12">
    <property type="entry name" value="ADENYLATE CYCLASE TYPE 2"/>
    <property type="match status" value="1"/>
</dbReference>
<dbReference type="Gene3D" id="3.30.70.1230">
    <property type="entry name" value="Nucleotide cyclase"/>
    <property type="match status" value="1"/>
</dbReference>
<protein>
    <submittedName>
        <fullName evidence="5">Adenylate cyclase type 2</fullName>
    </submittedName>
</protein>
<keyword evidence="6" id="KW-1185">Reference proteome</keyword>
<feature type="transmembrane region" description="Helical" evidence="4">
    <location>
        <begin position="124"/>
        <end position="147"/>
    </location>
</feature>
<feature type="transmembrane region" description="Helical" evidence="4">
    <location>
        <begin position="226"/>
        <end position="243"/>
    </location>
</feature>
<name>A0ABQ7S7N1_9ACAR</name>
<keyword evidence="2" id="KW-0456">Lyase</keyword>
<feature type="compositionally biased region" description="Low complexity" evidence="3">
    <location>
        <begin position="35"/>
        <end position="44"/>
    </location>
</feature>
<feature type="transmembrane region" description="Helical" evidence="4">
    <location>
        <begin position="282"/>
        <end position="298"/>
    </location>
</feature>
<keyword evidence="4" id="KW-1133">Transmembrane helix</keyword>
<dbReference type="EMBL" id="JAIFTH010000479">
    <property type="protein sequence ID" value="KAG9509434.1"/>
    <property type="molecule type" value="Genomic_DNA"/>
</dbReference>